<gene>
    <name evidence="5" type="ORF">HPP92_028466</name>
</gene>
<protein>
    <recommendedName>
        <fullName evidence="4">At3g05675-like ankyrin-like domain-containing protein</fullName>
    </recommendedName>
</protein>
<dbReference type="InterPro" id="IPR058039">
    <property type="entry name" value="At3g05675-like_ankyrin"/>
</dbReference>
<dbReference type="GO" id="GO:0016567">
    <property type="term" value="P:protein ubiquitination"/>
    <property type="evidence" value="ECO:0007669"/>
    <property type="project" value="UniProtKB-UniPathway"/>
</dbReference>
<comment type="caution">
    <text evidence="5">The sequence shown here is derived from an EMBL/GenBank/DDBJ whole genome shotgun (WGS) entry which is preliminary data.</text>
</comment>
<dbReference type="Proteomes" id="UP000639772">
    <property type="component" value="Unassembled WGS sequence"/>
</dbReference>
<comment type="function">
    <text evidence="1">May act as a substrate-specific adapter of an E3 ubiquitin-protein ligase complex (CUL3-RBX1-BTB) which mediates the ubiquitination and subsequent proteasomal degradation of target proteins.</text>
</comment>
<evidence type="ECO:0000313" key="5">
    <source>
        <dbReference type="EMBL" id="KAG0447155.1"/>
    </source>
</evidence>
<evidence type="ECO:0000256" key="1">
    <source>
        <dbReference type="ARBA" id="ARBA00002668"/>
    </source>
</evidence>
<dbReference type="PANTHER" id="PTHR31060:SF32">
    <property type="entry name" value="BTB_POZ DOMAIN PLANT PROTEIN"/>
    <property type="match status" value="1"/>
</dbReference>
<comment type="pathway">
    <text evidence="2">Protein modification; protein ubiquitination.</text>
</comment>
<evidence type="ECO:0000256" key="2">
    <source>
        <dbReference type="ARBA" id="ARBA00004906"/>
    </source>
</evidence>
<dbReference type="EMBL" id="JADCNM010000489">
    <property type="protein sequence ID" value="KAG0447155.1"/>
    <property type="molecule type" value="Genomic_DNA"/>
</dbReference>
<dbReference type="InterPro" id="IPR038920">
    <property type="entry name" value="At3g05675-like"/>
</dbReference>
<dbReference type="PANTHER" id="PTHR31060">
    <property type="entry name" value="OSJNBA0011J08.25 PROTEIN-RELATED"/>
    <property type="match status" value="1"/>
</dbReference>
<organism evidence="5 6">
    <name type="scientific">Vanilla planifolia</name>
    <name type="common">Vanilla</name>
    <dbReference type="NCBI Taxonomy" id="51239"/>
    <lineage>
        <taxon>Eukaryota</taxon>
        <taxon>Viridiplantae</taxon>
        <taxon>Streptophyta</taxon>
        <taxon>Embryophyta</taxon>
        <taxon>Tracheophyta</taxon>
        <taxon>Spermatophyta</taxon>
        <taxon>Magnoliopsida</taxon>
        <taxon>Liliopsida</taxon>
        <taxon>Asparagales</taxon>
        <taxon>Orchidaceae</taxon>
        <taxon>Vanilloideae</taxon>
        <taxon>Vanilleae</taxon>
        <taxon>Vanilla</taxon>
    </lineage>
</organism>
<dbReference type="Pfam" id="PF25553">
    <property type="entry name" value="BTB-POZ_ANK-like"/>
    <property type="match status" value="1"/>
</dbReference>
<evidence type="ECO:0000256" key="3">
    <source>
        <dbReference type="ARBA" id="ARBA00022786"/>
    </source>
</evidence>
<feature type="domain" description="At3g05675-like ankyrin-like" evidence="4">
    <location>
        <begin position="1"/>
        <end position="117"/>
    </location>
</feature>
<proteinExistence type="predicted"/>
<reference evidence="5 6" key="1">
    <citation type="journal article" date="2020" name="Nat. Food">
        <title>A phased Vanilla planifolia genome enables genetic improvement of flavour and production.</title>
        <authorList>
            <person name="Hasing T."/>
            <person name="Tang H."/>
            <person name="Brym M."/>
            <person name="Khazi F."/>
            <person name="Huang T."/>
            <person name="Chambers A.H."/>
        </authorList>
    </citation>
    <scope>NUCLEOTIDE SEQUENCE [LARGE SCALE GENOMIC DNA]</scope>
    <source>
        <tissue evidence="5">Leaf</tissue>
    </source>
</reference>
<evidence type="ECO:0000313" key="6">
    <source>
        <dbReference type="Proteomes" id="UP000639772"/>
    </source>
</evidence>
<dbReference type="UniPathway" id="UPA00143"/>
<evidence type="ECO:0000259" key="4">
    <source>
        <dbReference type="Pfam" id="PF25553"/>
    </source>
</evidence>
<sequence length="131" mass="14931">MAEEFVTLWADQAELAGLHAKLSCIFSIRGKSYHGLAVHRHRQGQVLVPNGPRFAVLCRWLEALFDDFGWLKRACKAFDARIMEEGLCQMILALSMAQQQQILMRWFERFMKGTSAPICTRRLRCGGGELS</sequence>
<keyword evidence="3" id="KW-0833">Ubl conjugation pathway</keyword>
<accession>A0A835P567</accession>
<dbReference type="AlphaFoldDB" id="A0A835P567"/>
<dbReference type="OrthoDB" id="2014231at2759"/>
<name>A0A835P567_VANPL</name>